<dbReference type="KEGG" id="ssai:N0B31_13835"/>
<dbReference type="EMBL" id="CP104003">
    <property type="protein sequence ID" value="UWM53219.1"/>
    <property type="molecule type" value="Genomic_DNA"/>
</dbReference>
<organism evidence="1 2">
    <name type="scientific">Salinirubellus salinus</name>
    <dbReference type="NCBI Taxonomy" id="1364945"/>
    <lineage>
        <taxon>Archaea</taxon>
        <taxon>Methanobacteriati</taxon>
        <taxon>Methanobacteriota</taxon>
        <taxon>Stenosarchaea group</taxon>
        <taxon>Halobacteria</taxon>
        <taxon>Halobacteriales</taxon>
        <taxon>Natronomonadaceae</taxon>
        <taxon>Salinirubellus</taxon>
    </lineage>
</organism>
<proteinExistence type="predicted"/>
<evidence type="ECO:0000313" key="2">
    <source>
        <dbReference type="Proteomes" id="UP001057580"/>
    </source>
</evidence>
<dbReference type="RefSeq" id="WP_260592214.1">
    <property type="nucleotide sequence ID" value="NZ_CP104003.1"/>
</dbReference>
<dbReference type="InterPro" id="IPR055515">
    <property type="entry name" value="DUF7089"/>
</dbReference>
<sequence length="261" mass="28284">MFEQRDLSPALEAVRERHAPGALVLDTKGDFETLPPAVAENLGPLVEAFEPVDYDPVWVPESAPEQLHRLAGGEFTLGAPGDGGVAWTRQTRPPTVFVKPRLEGSPDEFVEFLVAEALVEAGTDLPEQFLGFFRERYPPLCETGLSPADSYQLANALYDAYVGLHTVEVFRAWGSEDPALTSLHDAWLDAGTRLEPRLEGLAGEVARGETSFAEAAELACSAVKHGIEPPTPFGALATETYREHGAAFALRWAEKTLDALA</sequence>
<dbReference type="GeneID" id="74943523"/>
<dbReference type="Proteomes" id="UP001057580">
    <property type="component" value="Chromosome"/>
</dbReference>
<dbReference type="AlphaFoldDB" id="A0A9E7R045"/>
<dbReference type="Pfam" id="PF23363">
    <property type="entry name" value="DUF7089"/>
    <property type="match status" value="1"/>
</dbReference>
<gene>
    <name evidence="1" type="ORF">N0B31_13835</name>
</gene>
<protein>
    <submittedName>
        <fullName evidence="1">Uncharacterized protein</fullName>
    </submittedName>
</protein>
<name>A0A9E7R045_9EURY</name>
<evidence type="ECO:0000313" key="1">
    <source>
        <dbReference type="EMBL" id="UWM53219.1"/>
    </source>
</evidence>
<accession>A0A9E7R045</accession>
<reference evidence="1" key="1">
    <citation type="submission" date="2022-09" db="EMBL/GenBank/DDBJ databases">
        <title>Diverse halophilic archaea isolated from saline environments.</title>
        <authorList>
            <person name="Cui H.-L."/>
        </authorList>
    </citation>
    <scope>NUCLEOTIDE SEQUENCE</scope>
    <source>
        <strain evidence="1">ZS-35-S2</strain>
    </source>
</reference>
<keyword evidence="2" id="KW-1185">Reference proteome</keyword>